<evidence type="ECO:0000256" key="4">
    <source>
        <dbReference type="ARBA" id="ARBA00022912"/>
    </source>
</evidence>
<dbReference type="InterPro" id="IPR036196">
    <property type="entry name" value="Ptyr_pPase_sf"/>
</dbReference>
<dbReference type="SUPFAM" id="SSF52788">
    <property type="entry name" value="Phosphotyrosine protein phosphatases I"/>
    <property type="match status" value="1"/>
</dbReference>
<dbReference type="InterPro" id="IPR023485">
    <property type="entry name" value="Ptyr_pPase"/>
</dbReference>
<evidence type="ECO:0000256" key="6">
    <source>
        <dbReference type="PIRSR" id="PIRSR617867-1"/>
    </source>
</evidence>
<comment type="caution">
    <text evidence="8">The sequence shown here is derived from an EMBL/GenBank/DDBJ whole genome shotgun (WGS) entry which is preliminary data.</text>
</comment>
<evidence type="ECO:0000256" key="2">
    <source>
        <dbReference type="ARBA" id="ARBA00013064"/>
    </source>
</evidence>
<dbReference type="OrthoDB" id="9784339at2"/>
<dbReference type="Proteomes" id="UP000253759">
    <property type="component" value="Unassembled WGS sequence"/>
</dbReference>
<dbReference type="PANTHER" id="PTHR11717:SF31">
    <property type="entry name" value="LOW MOLECULAR WEIGHT PROTEIN-TYROSINE-PHOSPHATASE ETP-RELATED"/>
    <property type="match status" value="1"/>
</dbReference>
<evidence type="ECO:0000256" key="1">
    <source>
        <dbReference type="ARBA" id="ARBA00011063"/>
    </source>
</evidence>
<dbReference type="InterPro" id="IPR017867">
    <property type="entry name" value="Tyr_phospatase_low_mol_wt"/>
</dbReference>
<dbReference type="Gene3D" id="3.40.50.2300">
    <property type="match status" value="1"/>
</dbReference>
<gene>
    <name evidence="8" type="ORF">DVH29_15515</name>
</gene>
<reference evidence="9" key="1">
    <citation type="submission" date="2018-07" db="EMBL/GenBank/DDBJ databases">
        <authorList>
            <person name="Liu B.-T."/>
            <person name="Du Z."/>
        </authorList>
    </citation>
    <scope>NUCLEOTIDE SEQUENCE [LARGE SCALE GENOMIC DNA]</scope>
    <source>
        <strain evidence="9">XYN52</strain>
    </source>
</reference>
<comment type="catalytic activity">
    <reaction evidence="5">
        <text>O-phospho-L-tyrosyl-[protein] + H2O = L-tyrosyl-[protein] + phosphate</text>
        <dbReference type="Rhea" id="RHEA:10684"/>
        <dbReference type="Rhea" id="RHEA-COMP:10136"/>
        <dbReference type="Rhea" id="RHEA-COMP:20101"/>
        <dbReference type="ChEBI" id="CHEBI:15377"/>
        <dbReference type="ChEBI" id="CHEBI:43474"/>
        <dbReference type="ChEBI" id="CHEBI:46858"/>
        <dbReference type="ChEBI" id="CHEBI:61978"/>
        <dbReference type="EC" id="3.1.3.48"/>
    </reaction>
</comment>
<comment type="similarity">
    <text evidence="1">Belongs to the low molecular weight phosphotyrosine protein phosphatase family.</text>
</comment>
<keyword evidence="9" id="KW-1185">Reference proteome</keyword>
<dbReference type="AlphaFoldDB" id="A0A369VZ42"/>
<protein>
    <recommendedName>
        <fullName evidence="2">protein-tyrosine-phosphatase</fullName>
        <ecNumber evidence="2">3.1.3.48</ecNumber>
    </recommendedName>
</protein>
<keyword evidence="3" id="KW-0378">Hydrolase</keyword>
<dbReference type="Pfam" id="PF01451">
    <property type="entry name" value="LMWPc"/>
    <property type="match status" value="1"/>
</dbReference>
<name>A0A369VZ42_9HYPH</name>
<dbReference type="SMART" id="SM00226">
    <property type="entry name" value="LMWPc"/>
    <property type="match status" value="1"/>
</dbReference>
<dbReference type="EC" id="3.1.3.48" evidence="2"/>
<evidence type="ECO:0000256" key="3">
    <source>
        <dbReference type="ARBA" id="ARBA00022801"/>
    </source>
</evidence>
<evidence type="ECO:0000256" key="5">
    <source>
        <dbReference type="ARBA" id="ARBA00051722"/>
    </source>
</evidence>
<dbReference type="PANTHER" id="PTHR11717">
    <property type="entry name" value="LOW MOLECULAR WEIGHT PROTEIN TYROSINE PHOSPHATASE"/>
    <property type="match status" value="1"/>
</dbReference>
<dbReference type="PRINTS" id="PR00719">
    <property type="entry name" value="LMWPTPASE"/>
</dbReference>
<organism evidence="8 9">
    <name type="scientific">Pelagibacterium lacus</name>
    <dbReference type="NCBI Taxonomy" id="2282655"/>
    <lineage>
        <taxon>Bacteria</taxon>
        <taxon>Pseudomonadati</taxon>
        <taxon>Pseudomonadota</taxon>
        <taxon>Alphaproteobacteria</taxon>
        <taxon>Hyphomicrobiales</taxon>
        <taxon>Devosiaceae</taxon>
        <taxon>Pelagibacterium</taxon>
    </lineage>
</organism>
<feature type="active site" evidence="6">
    <location>
        <position position="16"/>
    </location>
</feature>
<dbReference type="InterPro" id="IPR050438">
    <property type="entry name" value="LMW_PTPase"/>
</dbReference>
<keyword evidence="4" id="KW-0904">Protein phosphatase</keyword>
<evidence type="ECO:0000313" key="8">
    <source>
        <dbReference type="EMBL" id="RDE07666.1"/>
    </source>
</evidence>
<dbReference type="EMBL" id="QQNH01000043">
    <property type="protein sequence ID" value="RDE07666.1"/>
    <property type="molecule type" value="Genomic_DNA"/>
</dbReference>
<sequence length="147" mass="15737">MNINSVLVVCVGNVCRSPLGERLLRQHLPGIEISSAGLGALVGKGADETASKVASARGVSLEGHVARQFDEDLAAGADLILVLEPGHRRDIVARSPHLAGRVLLFDQWTGGTGIADPYRRSQDFHEAVFDKMDKAASAWAKRLTNAR</sequence>
<dbReference type="RefSeq" id="WP_114647095.1">
    <property type="nucleotide sequence ID" value="NZ_QQNH01000043.1"/>
</dbReference>
<feature type="active site" description="Nucleophile" evidence="6">
    <location>
        <position position="10"/>
    </location>
</feature>
<feature type="active site" description="Proton donor" evidence="6">
    <location>
        <position position="116"/>
    </location>
</feature>
<evidence type="ECO:0000313" key="9">
    <source>
        <dbReference type="Proteomes" id="UP000253759"/>
    </source>
</evidence>
<feature type="domain" description="Phosphotyrosine protein phosphatase I" evidence="7">
    <location>
        <begin position="4"/>
        <end position="142"/>
    </location>
</feature>
<proteinExistence type="inferred from homology"/>
<evidence type="ECO:0000259" key="7">
    <source>
        <dbReference type="SMART" id="SM00226"/>
    </source>
</evidence>
<dbReference type="CDD" id="cd16343">
    <property type="entry name" value="LMWPTP"/>
    <property type="match status" value="1"/>
</dbReference>
<dbReference type="GO" id="GO:0004725">
    <property type="term" value="F:protein tyrosine phosphatase activity"/>
    <property type="evidence" value="ECO:0007669"/>
    <property type="project" value="UniProtKB-EC"/>
</dbReference>
<accession>A0A369VZ42</accession>